<comment type="caution">
    <text evidence="1">The sequence shown here is derived from an EMBL/GenBank/DDBJ whole genome shotgun (WGS) entry which is preliminary data.</text>
</comment>
<evidence type="ECO:0000313" key="1">
    <source>
        <dbReference type="EMBL" id="OIK23605.1"/>
    </source>
</evidence>
<name>A0A1J4PRR2_9ACTN</name>
<proteinExistence type="predicted"/>
<organism evidence="1 2">
    <name type="scientific">Streptomyces malaysiense</name>
    <dbReference type="NCBI Taxonomy" id="1428626"/>
    <lineage>
        <taxon>Bacteria</taxon>
        <taxon>Bacillati</taxon>
        <taxon>Actinomycetota</taxon>
        <taxon>Actinomycetes</taxon>
        <taxon>Kitasatosporales</taxon>
        <taxon>Streptomycetaceae</taxon>
        <taxon>Streptomyces</taxon>
    </lineage>
</organism>
<evidence type="ECO:0000313" key="2">
    <source>
        <dbReference type="Proteomes" id="UP000034838"/>
    </source>
</evidence>
<reference evidence="1" key="1">
    <citation type="submission" date="2016-10" db="EMBL/GenBank/DDBJ databases">
        <title>Genome sequence of Streptomyces malaysiense MUSC 136.</title>
        <authorList>
            <person name="Lee L.-H."/>
            <person name="Ser H.-L."/>
        </authorList>
    </citation>
    <scope>NUCLEOTIDE SEQUENCE [LARGE SCALE GENOMIC DNA]</scope>
    <source>
        <strain evidence="1">MUSC 136</strain>
    </source>
</reference>
<sequence length="161" mass="17466">MFRCKAMTGLDDAVRALAKQIPSPRADIDWAPSPSLRCMLEDVPHDHHMAFLRTGASAAPDSDVFVCWRDGASAQWIEDIECCMNRPNPLATGCTLFKGHPGRCEWQYADPEDGFGGEPDLVGDGPVLRPRARDLGELGVTTAVRNAVQVVRGCHVDAAPP</sequence>
<dbReference type="AlphaFoldDB" id="A0A1J4PRR2"/>
<dbReference type="Proteomes" id="UP000034838">
    <property type="component" value="Unassembled WGS sequence"/>
</dbReference>
<dbReference type="EMBL" id="LBDA02000095">
    <property type="protein sequence ID" value="OIK23605.1"/>
    <property type="molecule type" value="Genomic_DNA"/>
</dbReference>
<keyword evidence="2" id="KW-1185">Reference proteome</keyword>
<gene>
    <name evidence="1" type="ORF">VT52_031575</name>
</gene>
<accession>A0A1J4PRR2</accession>
<protein>
    <submittedName>
        <fullName evidence="1">Uncharacterized protein</fullName>
    </submittedName>
</protein>